<dbReference type="InterPro" id="IPR013760">
    <property type="entry name" value="Topo_IIA-like_dom_sf"/>
</dbReference>
<accession>A0A2W5BX35</accession>
<keyword evidence="8" id="KW-0413">Isomerase</keyword>
<dbReference type="Pfam" id="PF00986">
    <property type="entry name" value="DNA_gyraseB_C"/>
    <property type="match status" value="1"/>
</dbReference>
<dbReference type="GO" id="GO:0006265">
    <property type="term" value="P:DNA topological change"/>
    <property type="evidence" value="ECO:0007669"/>
    <property type="project" value="InterPro"/>
</dbReference>
<evidence type="ECO:0000256" key="2">
    <source>
        <dbReference type="ARBA" id="ARBA00010708"/>
    </source>
</evidence>
<dbReference type="Pfam" id="PF01751">
    <property type="entry name" value="Toprim"/>
    <property type="match status" value="1"/>
</dbReference>
<dbReference type="PRINTS" id="PR01159">
    <property type="entry name" value="DNAGYRASEB"/>
</dbReference>
<dbReference type="InterPro" id="IPR000565">
    <property type="entry name" value="Topo_IIA_B"/>
</dbReference>
<dbReference type="InterPro" id="IPR006171">
    <property type="entry name" value="TOPRIM_dom"/>
</dbReference>
<dbReference type="EMBL" id="QFNK01000047">
    <property type="protein sequence ID" value="PZO87661.1"/>
    <property type="molecule type" value="Genomic_DNA"/>
</dbReference>
<comment type="catalytic activity">
    <reaction evidence="1">
        <text>ATP-dependent breakage, passage and rejoining of double-stranded DNA.</text>
        <dbReference type="EC" id="5.6.2.2"/>
    </reaction>
</comment>
<evidence type="ECO:0000256" key="4">
    <source>
        <dbReference type="ARBA" id="ARBA00022741"/>
    </source>
</evidence>
<dbReference type="GO" id="GO:0003918">
    <property type="term" value="F:DNA topoisomerase type II (double strand cut, ATP-hydrolyzing) activity"/>
    <property type="evidence" value="ECO:0007669"/>
    <property type="project" value="UniProtKB-EC"/>
</dbReference>
<evidence type="ECO:0000256" key="3">
    <source>
        <dbReference type="ARBA" id="ARBA00012895"/>
    </source>
</evidence>
<dbReference type="Pfam" id="PF21249">
    <property type="entry name" value="GyrB_hook"/>
    <property type="match status" value="1"/>
</dbReference>
<proteinExistence type="inferred from homology"/>
<evidence type="ECO:0000256" key="6">
    <source>
        <dbReference type="ARBA" id="ARBA00023029"/>
    </source>
</evidence>
<comment type="caution">
    <text evidence="10">The sequence shown here is derived from an EMBL/GenBank/DDBJ whole genome shotgun (WGS) entry which is preliminary data.</text>
</comment>
<evidence type="ECO:0000313" key="11">
    <source>
        <dbReference type="Proteomes" id="UP000249557"/>
    </source>
</evidence>
<evidence type="ECO:0000256" key="7">
    <source>
        <dbReference type="ARBA" id="ARBA00023125"/>
    </source>
</evidence>
<keyword evidence="6" id="KW-0799">Topoisomerase</keyword>
<evidence type="ECO:0000259" key="9">
    <source>
        <dbReference type="PROSITE" id="PS50880"/>
    </source>
</evidence>
<evidence type="ECO:0000256" key="1">
    <source>
        <dbReference type="ARBA" id="ARBA00000185"/>
    </source>
</evidence>
<evidence type="ECO:0000256" key="5">
    <source>
        <dbReference type="ARBA" id="ARBA00022840"/>
    </source>
</evidence>
<comment type="similarity">
    <text evidence="2">Belongs to the type II topoisomerase GyrB family.</text>
</comment>
<evidence type="ECO:0000256" key="8">
    <source>
        <dbReference type="ARBA" id="ARBA00023235"/>
    </source>
</evidence>
<name>A0A2W5BX35_9BACT</name>
<gene>
    <name evidence="10" type="ORF">DI626_03450</name>
</gene>
<dbReference type="EC" id="5.6.2.2" evidence="3"/>
<dbReference type="InterPro" id="IPR049353">
    <property type="entry name" value="GyrB_hook"/>
</dbReference>
<dbReference type="GO" id="GO:0005524">
    <property type="term" value="F:ATP binding"/>
    <property type="evidence" value="ECO:0007669"/>
    <property type="project" value="UniProtKB-KW"/>
</dbReference>
<evidence type="ECO:0000313" key="10">
    <source>
        <dbReference type="EMBL" id="PZO87661.1"/>
    </source>
</evidence>
<keyword evidence="7" id="KW-0238">DNA-binding</keyword>
<keyword evidence="5" id="KW-0067">ATP-binding</keyword>
<dbReference type="GO" id="GO:0003677">
    <property type="term" value="F:DNA binding"/>
    <property type="evidence" value="ECO:0007669"/>
    <property type="project" value="UniProtKB-KW"/>
</dbReference>
<dbReference type="AlphaFoldDB" id="A0A2W5BX35"/>
<dbReference type="Proteomes" id="UP000249557">
    <property type="component" value="Unassembled WGS sequence"/>
</dbReference>
<sequence length="317" mass="35485">IDKIRYHKIVIMTDADVDGAHIRTLLLTFFFRYMPSVIEKGYLYIAQPPLYKVKRGNSSEVYLKDDAAMEDYLITAALGDIRLMDDGGSVRAGNDILDVLNKSRSIRGSIGSLAQKAGNRDLVEQAAISGAFDEHMFTDDDYARDVCTKLAARMNALAAKNEKNWKCEFTQVGGLVAERSVRGVQERVRLSIENMRSVDARKIHGLTAWLVENFAAPARLMAGEKEVAKINGPYGLFDSVLEVGRKGLTMQRYKGLGEMNPEQLWETTLDPNVRVFLQVTVKDAEKASELFTTLMGDVVEPRREFIQENALRAQLDA</sequence>
<dbReference type="PROSITE" id="PS50880">
    <property type="entry name" value="TOPRIM"/>
    <property type="match status" value="1"/>
</dbReference>
<dbReference type="PANTHER" id="PTHR45866:SF1">
    <property type="entry name" value="DNA GYRASE SUBUNIT B, MITOCHONDRIAL"/>
    <property type="match status" value="1"/>
</dbReference>
<dbReference type="SUPFAM" id="SSF56719">
    <property type="entry name" value="Type II DNA topoisomerase"/>
    <property type="match status" value="1"/>
</dbReference>
<organism evidence="10 11">
    <name type="scientific">Micavibrio aeruginosavorus</name>
    <dbReference type="NCBI Taxonomy" id="349221"/>
    <lineage>
        <taxon>Bacteria</taxon>
        <taxon>Pseudomonadati</taxon>
        <taxon>Bdellovibrionota</taxon>
        <taxon>Bdellovibrionia</taxon>
        <taxon>Bdellovibrionales</taxon>
        <taxon>Pseudobdellovibrionaceae</taxon>
        <taxon>Micavibrio</taxon>
    </lineage>
</organism>
<dbReference type="Gene3D" id="3.40.50.670">
    <property type="match status" value="2"/>
</dbReference>
<keyword evidence="4" id="KW-0547">Nucleotide-binding</keyword>
<dbReference type="InterPro" id="IPR002288">
    <property type="entry name" value="DNA_gyrase_B_C"/>
</dbReference>
<feature type="non-terminal residue" evidence="10">
    <location>
        <position position="1"/>
    </location>
</feature>
<dbReference type="InterPro" id="IPR013759">
    <property type="entry name" value="Topo_IIA_B_C"/>
</dbReference>
<feature type="domain" description="Toprim" evidence="9">
    <location>
        <begin position="1"/>
        <end position="49"/>
    </location>
</feature>
<protein>
    <recommendedName>
        <fullName evidence="3">DNA topoisomerase (ATP-hydrolyzing)</fullName>
        <ecNumber evidence="3">5.6.2.2</ecNumber>
    </recommendedName>
</protein>
<dbReference type="PANTHER" id="PTHR45866">
    <property type="entry name" value="DNA GYRASE/TOPOISOMERASE SUBUNIT B"/>
    <property type="match status" value="1"/>
</dbReference>
<reference evidence="10 11" key="1">
    <citation type="submission" date="2017-08" db="EMBL/GenBank/DDBJ databases">
        <title>Infants hospitalized years apart are colonized by the same room-sourced microbial strains.</title>
        <authorList>
            <person name="Brooks B."/>
            <person name="Olm M.R."/>
            <person name="Firek B.A."/>
            <person name="Baker R."/>
            <person name="Thomas B.C."/>
            <person name="Morowitz M.J."/>
            <person name="Banfield J.F."/>
        </authorList>
    </citation>
    <scope>NUCLEOTIDE SEQUENCE [LARGE SCALE GENOMIC DNA]</scope>
    <source>
        <strain evidence="10">S2_018_000_R2_104</strain>
    </source>
</reference>
<dbReference type="PRINTS" id="PR00418">
    <property type="entry name" value="TPI2FAMILY"/>
</dbReference>